<proteinExistence type="predicted"/>
<dbReference type="EMBL" id="OP380605">
    <property type="protein sequence ID" value="UYD60588.1"/>
    <property type="molecule type" value="Genomic_DNA"/>
</dbReference>
<gene>
    <name evidence="1" type="ORF">NPHMPGLK_00253</name>
</gene>
<reference evidence="1" key="1">
    <citation type="submission" date="2022-09" db="EMBL/GenBank/DDBJ databases">
        <title>On Diversity and Genetic Richness: Insights on Aeromonad Phage Diversity through Physicochemical and Molecular Analysis.</title>
        <authorList>
            <person name="Papa D.M."/>
            <person name="Rousseau G."/>
            <person name="Tremblay D."/>
            <person name="Labrie S."/>
            <person name="Gutierrez T.A."/>
            <person name="Ramos J.D."/>
            <person name="Moineau S."/>
        </authorList>
    </citation>
    <scope>NUCLEOTIDE SEQUENCE</scope>
</reference>
<protein>
    <submittedName>
        <fullName evidence="1">Uncharacterized protein</fullName>
    </submittedName>
</protein>
<evidence type="ECO:0000313" key="1">
    <source>
        <dbReference type="EMBL" id="UYD60588.1"/>
    </source>
</evidence>
<organism evidence="1">
    <name type="scientific">Aeromonas phage vB_AehM_DM2</name>
    <dbReference type="NCBI Taxonomy" id="2973716"/>
    <lineage>
        <taxon>Viruses</taxon>
        <taxon>Duplodnaviria</taxon>
        <taxon>Heunggongvirae</taxon>
        <taxon>Uroviricota</taxon>
        <taxon>Caudoviricetes</taxon>
        <taxon>Pantevenvirales</taxon>
        <taxon>Straboviridae</taxon>
        <taxon>Biquartavirus</taxon>
    </lineage>
</organism>
<sequence>MPSSEGIFVIGGFYDFYNNRYKFVSLGMFYSVGERVKILHKTISLEFCVDTSAKGYCRSHDSYMLPPYSVPRVH</sequence>
<name>A0AA94YHV3_9CAUD</name>
<accession>A0AA94YHV3</accession>